<keyword evidence="2" id="KW-1185">Reference proteome</keyword>
<name>A0A8B6E8L0_MYTGA</name>
<dbReference type="EMBL" id="UYJE01004780">
    <property type="protein sequence ID" value="VDI31354.1"/>
    <property type="molecule type" value="Genomic_DNA"/>
</dbReference>
<dbReference type="AlphaFoldDB" id="A0A8B6E8L0"/>
<organism evidence="1 2">
    <name type="scientific">Mytilus galloprovincialis</name>
    <name type="common">Mediterranean mussel</name>
    <dbReference type="NCBI Taxonomy" id="29158"/>
    <lineage>
        <taxon>Eukaryota</taxon>
        <taxon>Metazoa</taxon>
        <taxon>Spiralia</taxon>
        <taxon>Lophotrochozoa</taxon>
        <taxon>Mollusca</taxon>
        <taxon>Bivalvia</taxon>
        <taxon>Autobranchia</taxon>
        <taxon>Pteriomorphia</taxon>
        <taxon>Mytilida</taxon>
        <taxon>Mytiloidea</taxon>
        <taxon>Mytilidae</taxon>
        <taxon>Mytilinae</taxon>
        <taxon>Mytilus</taxon>
    </lineage>
</organism>
<evidence type="ECO:0000313" key="2">
    <source>
        <dbReference type="Proteomes" id="UP000596742"/>
    </source>
</evidence>
<proteinExistence type="predicted"/>
<gene>
    <name evidence="1" type="ORF">MGAL_10B003560</name>
</gene>
<sequence>MSAHLKAMGSMQEQQTGSLLQISSFLAAIAATSLRPDMVLWSQGTVQTVLLELTVLCEEGCMRFTKRRGRDFITALVKASFGVSAKVTSADISGAA</sequence>
<dbReference type="Proteomes" id="UP000596742">
    <property type="component" value="Unassembled WGS sequence"/>
</dbReference>
<protein>
    <submittedName>
        <fullName evidence="1">Uncharacterized protein</fullName>
    </submittedName>
</protein>
<reference evidence="1" key="1">
    <citation type="submission" date="2018-11" db="EMBL/GenBank/DDBJ databases">
        <authorList>
            <person name="Alioto T."/>
            <person name="Alioto T."/>
        </authorList>
    </citation>
    <scope>NUCLEOTIDE SEQUENCE</scope>
</reference>
<evidence type="ECO:0000313" key="1">
    <source>
        <dbReference type="EMBL" id="VDI31354.1"/>
    </source>
</evidence>
<comment type="caution">
    <text evidence="1">The sequence shown here is derived from an EMBL/GenBank/DDBJ whole genome shotgun (WGS) entry which is preliminary data.</text>
</comment>
<accession>A0A8B6E8L0</accession>